<keyword evidence="1" id="KW-1133">Transmembrane helix</keyword>
<keyword evidence="1" id="KW-0472">Membrane</keyword>
<feature type="transmembrane region" description="Helical" evidence="1">
    <location>
        <begin position="457"/>
        <end position="475"/>
    </location>
</feature>
<feature type="domain" description="Predicted membrane protein YciQ-like C-terminal" evidence="3">
    <location>
        <begin position="291"/>
        <end position="540"/>
    </location>
</feature>
<evidence type="ECO:0000259" key="2">
    <source>
        <dbReference type="Pfam" id="PF09972"/>
    </source>
</evidence>
<feature type="transmembrane region" description="Helical" evidence="1">
    <location>
        <begin position="482"/>
        <end position="500"/>
    </location>
</feature>
<evidence type="ECO:0000256" key="1">
    <source>
        <dbReference type="SAM" id="Phobius"/>
    </source>
</evidence>
<keyword evidence="5" id="KW-1185">Reference proteome</keyword>
<evidence type="ECO:0000313" key="5">
    <source>
        <dbReference type="Proteomes" id="UP001344632"/>
    </source>
</evidence>
<accession>A0ABU6GTS3</accession>
<dbReference type="RefSeq" id="WP_326090879.1">
    <property type="nucleotide sequence ID" value="NZ_JARLKZ010000021.1"/>
</dbReference>
<evidence type="ECO:0000259" key="3">
    <source>
        <dbReference type="Pfam" id="PF20990"/>
    </source>
</evidence>
<feature type="transmembrane region" description="Helical" evidence="1">
    <location>
        <begin position="253"/>
        <end position="272"/>
    </location>
</feature>
<dbReference type="InterPro" id="IPR048389">
    <property type="entry name" value="YciQ-like_C"/>
</dbReference>
<evidence type="ECO:0000313" key="4">
    <source>
        <dbReference type="EMBL" id="MEC0243150.1"/>
    </source>
</evidence>
<gene>
    <name evidence="4" type="ORF">P4H66_25385</name>
</gene>
<dbReference type="Pfam" id="PF09972">
    <property type="entry name" value="DUF2207"/>
    <property type="match status" value="1"/>
</dbReference>
<feature type="transmembrane region" description="Helical" evidence="1">
    <location>
        <begin position="430"/>
        <end position="451"/>
    </location>
</feature>
<feature type="domain" description="DUF2207" evidence="2">
    <location>
        <begin position="28"/>
        <end position="203"/>
    </location>
</feature>
<organism evidence="4 5">
    <name type="scientific">Paenibacillus dokdonensis</name>
    <dbReference type="NCBI Taxonomy" id="2567944"/>
    <lineage>
        <taxon>Bacteria</taxon>
        <taxon>Bacillati</taxon>
        <taxon>Bacillota</taxon>
        <taxon>Bacilli</taxon>
        <taxon>Bacillales</taxon>
        <taxon>Paenibacillaceae</taxon>
        <taxon>Paenibacillus</taxon>
    </lineage>
</organism>
<dbReference type="Pfam" id="PF20990">
    <property type="entry name" value="DUF2207_C"/>
    <property type="match status" value="1"/>
</dbReference>
<protein>
    <submittedName>
        <fullName evidence="4">DUF2207 domain-containing protein</fullName>
    </submittedName>
</protein>
<keyword evidence="1" id="KW-0812">Transmembrane</keyword>
<sequence>MKKWMLAMVGLVFIMVMTGCGDKKSFSMDQVDTRAYVMPDGDLYVEELFTYNFKGKFQGTTRYIDQGEQNGIEFFEAYAPPPGKKLGEFSDENLAPLNVKWDGDNDTYYIYNAANDEVKQVYYRYRINQAAVRYSDAGKLDYSFFKKSKQDIHHVKVDVYLPSDYKKADVHAYLHDRTGGSITTAEESAVHYENENLSKYGDAQMLVLFPQDQLTQMKNNQKDISLKQLLANEQKREDRMQLREGRMQEAVKVIQVLTIIFLLGSILYLLSWKRISAWSSRRQVTKDELEKLDPLMKTYILRKSKLKQKDFIAGLLSLRRRGLVTVREVPSSNRFLEEPTAPDTTLLFTFQGNVEQLNAADRQLVEWLFDEENVFRLDSVAGPTFKEKQDSKLIAEYRKKSEEHAKQFRTWSKTLTDTEPYAEKVRTNKLLRLLIPLMVIILYLMLIYLYYVDVASRLSILLTAIFLGAGGLWTCIKYKSKLWILFYHAACLALGTQIVHEEARSAYMLLVICSALFAALLPRYLMSRKTQRYRYALKTWRKELGQGGDTAEWDPTHVNRDAEHAVLLGVIPRYVKRMKEQEPGNTAAYAAAIPLLFSADILSSMMYTQSHLGFIASSSSNSNSSSFSGGGGGGGGTGAF</sequence>
<feature type="transmembrane region" description="Helical" evidence="1">
    <location>
        <begin position="506"/>
        <end position="525"/>
    </location>
</feature>
<dbReference type="InterPro" id="IPR018702">
    <property type="entry name" value="DUF2207"/>
</dbReference>
<comment type="caution">
    <text evidence="4">The sequence shown here is derived from an EMBL/GenBank/DDBJ whole genome shotgun (WGS) entry which is preliminary data.</text>
</comment>
<reference evidence="4 5" key="1">
    <citation type="submission" date="2023-03" db="EMBL/GenBank/DDBJ databases">
        <title>Bacillus Genome Sequencing.</title>
        <authorList>
            <person name="Dunlap C."/>
        </authorList>
    </citation>
    <scope>NUCLEOTIDE SEQUENCE [LARGE SCALE GENOMIC DNA]</scope>
    <source>
        <strain evidence="4 5">BD-525</strain>
    </source>
</reference>
<dbReference type="PROSITE" id="PS51257">
    <property type="entry name" value="PROKAR_LIPOPROTEIN"/>
    <property type="match status" value="1"/>
</dbReference>
<dbReference type="EMBL" id="JARLKZ010000021">
    <property type="protein sequence ID" value="MEC0243150.1"/>
    <property type="molecule type" value="Genomic_DNA"/>
</dbReference>
<proteinExistence type="predicted"/>
<name>A0ABU6GTS3_9BACL</name>
<dbReference type="Proteomes" id="UP001344632">
    <property type="component" value="Unassembled WGS sequence"/>
</dbReference>